<dbReference type="InterPro" id="IPR032675">
    <property type="entry name" value="LRR_dom_sf"/>
</dbReference>
<dbReference type="Proteomes" id="UP000053257">
    <property type="component" value="Unassembled WGS sequence"/>
</dbReference>
<dbReference type="Gene3D" id="3.80.10.10">
    <property type="entry name" value="Ribonuclease Inhibitor"/>
    <property type="match status" value="1"/>
</dbReference>
<dbReference type="EMBL" id="KN840532">
    <property type="protein sequence ID" value="KIP05827.1"/>
    <property type="molecule type" value="Genomic_DNA"/>
</dbReference>
<organism evidence="1 2">
    <name type="scientific">Phlebiopsis gigantea (strain 11061_1 CR5-6)</name>
    <name type="common">White-rot fungus</name>
    <name type="synonym">Peniophora gigantea</name>
    <dbReference type="NCBI Taxonomy" id="745531"/>
    <lineage>
        <taxon>Eukaryota</taxon>
        <taxon>Fungi</taxon>
        <taxon>Dikarya</taxon>
        <taxon>Basidiomycota</taxon>
        <taxon>Agaricomycotina</taxon>
        <taxon>Agaricomycetes</taxon>
        <taxon>Polyporales</taxon>
        <taxon>Phanerochaetaceae</taxon>
        <taxon>Phlebiopsis</taxon>
    </lineage>
</organism>
<accession>A0A0C3S5W8</accession>
<evidence type="ECO:0000313" key="1">
    <source>
        <dbReference type="EMBL" id="KIP05827.1"/>
    </source>
</evidence>
<sequence length="430" mass="48039">MTIHPEVLRSGSNTQLPRSHHPLLLSLSLDRHRSRIPSYSLSSPTSTFITMPISLLSEELIERIIIFVYNDIEASTLKATSLVCRRWNAISRPFVLRRATISTKASLSRLLAFLSSDQTALPLIRTLVIRPRRVDDILKPSAWVGETPIRLPVLLSRLEGIEFDSLYEQGEHIDATFVNNFAKFSSVYSLTFRNCSLDITLIQALAAALPALQRLTIFHVSPLDPRTAAALPRLHSLRLVSVELHFTHFHFDAMDTLLPWLAASDTRHTLRSLAVTVRVREAEAFGHFLVALGPQIETLRIDLDEYFGLPGETTSIKRKFDVARCTSLRELEVYDNNPASAAVRACLAEIRSPCIRVLSIPLSAGKTAVGAIPSLAPLDATLEATALRAVEEVRIRYAGMLDLDEVREKVRRELPATYARGIVRVVGWWA</sequence>
<dbReference type="HOGENOM" id="CLU_700398_0_0_1"/>
<dbReference type="OrthoDB" id="2744824at2759"/>
<reference evidence="1 2" key="1">
    <citation type="journal article" date="2014" name="PLoS Genet.">
        <title>Analysis of the Phlebiopsis gigantea genome, transcriptome and secretome provides insight into its pioneer colonization strategies of wood.</title>
        <authorList>
            <person name="Hori C."/>
            <person name="Ishida T."/>
            <person name="Igarashi K."/>
            <person name="Samejima M."/>
            <person name="Suzuki H."/>
            <person name="Master E."/>
            <person name="Ferreira P."/>
            <person name="Ruiz-Duenas F.J."/>
            <person name="Held B."/>
            <person name="Canessa P."/>
            <person name="Larrondo L.F."/>
            <person name="Schmoll M."/>
            <person name="Druzhinina I.S."/>
            <person name="Kubicek C.P."/>
            <person name="Gaskell J.A."/>
            <person name="Kersten P."/>
            <person name="St John F."/>
            <person name="Glasner J."/>
            <person name="Sabat G."/>
            <person name="Splinter BonDurant S."/>
            <person name="Syed K."/>
            <person name="Yadav J."/>
            <person name="Mgbeahuruike A.C."/>
            <person name="Kovalchuk A."/>
            <person name="Asiegbu F.O."/>
            <person name="Lackner G."/>
            <person name="Hoffmeister D."/>
            <person name="Rencoret J."/>
            <person name="Gutierrez A."/>
            <person name="Sun H."/>
            <person name="Lindquist E."/>
            <person name="Barry K."/>
            <person name="Riley R."/>
            <person name="Grigoriev I.V."/>
            <person name="Henrissat B."/>
            <person name="Kues U."/>
            <person name="Berka R.M."/>
            <person name="Martinez A.T."/>
            <person name="Covert S.F."/>
            <person name="Blanchette R.A."/>
            <person name="Cullen D."/>
        </authorList>
    </citation>
    <scope>NUCLEOTIDE SEQUENCE [LARGE SCALE GENOMIC DNA]</scope>
    <source>
        <strain evidence="1 2">11061_1 CR5-6</strain>
    </source>
</reference>
<evidence type="ECO:0000313" key="2">
    <source>
        <dbReference type="Proteomes" id="UP000053257"/>
    </source>
</evidence>
<dbReference type="SUPFAM" id="SSF52047">
    <property type="entry name" value="RNI-like"/>
    <property type="match status" value="1"/>
</dbReference>
<dbReference type="InterPro" id="IPR036047">
    <property type="entry name" value="F-box-like_dom_sf"/>
</dbReference>
<name>A0A0C3S5W8_PHLG1</name>
<dbReference type="SUPFAM" id="SSF81383">
    <property type="entry name" value="F-box domain"/>
    <property type="match status" value="1"/>
</dbReference>
<evidence type="ECO:0008006" key="3">
    <source>
        <dbReference type="Google" id="ProtNLM"/>
    </source>
</evidence>
<proteinExistence type="predicted"/>
<gene>
    <name evidence="1" type="ORF">PHLGIDRAFT_483046</name>
</gene>
<dbReference type="AlphaFoldDB" id="A0A0C3S5W8"/>
<keyword evidence="2" id="KW-1185">Reference proteome</keyword>
<protein>
    <recommendedName>
        <fullName evidence="3">F-box domain-containing protein</fullName>
    </recommendedName>
</protein>